<reference evidence="3 4" key="1">
    <citation type="journal article" date="2016" name="Front. Microbiol.">
        <title>Genomic Resource of Rice Seed Associated Bacteria.</title>
        <authorList>
            <person name="Midha S."/>
            <person name="Bansal K."/>
            <person name="Sharma S."/>
            <person name="Kumar N."/>
            <person name="Patil P.P."/>
            <person name="Chaudhry V."/>
            <person name="Patil P.B."/>
        </authorList>
    </citation>
    <scope>NUCLEOTIDE SEQUENCE [LARGE SCALE GENOMIC DNA]</scope>
    <source>
        <strain evidence="3 4">NS331</strain>
    </source>
</reference>
<evidence type="ECO:0000259" key="2">
    <source>
        <dbReference type="PROSITE" id="PS50405"/>
    </source>
</evidence>
<dbReference type="GO" id="GO:0016740">
    <property type="term" value="F:transferase activity"/>
    <property type="evidence" value="ECO:0007669"/>
    <property type="project" value="UniProtKB-KW"/>
</dbReference>
<organism evidence="3 4">
    <name type="scientific">Pseudacidovorax intermedius</name>
    <dbReference type="NCBI Taxonomy" id="433924"/>
    <lineage>
        <taxon>Bacteria</taxon>
        <taxon>Pseudomonadati</taxon>
        <taxon>Pseudomonadota</taxon>
        <taxon>Betaproteobacteria</taxon>
        <taxon>Burkholderiales</taxon>
        <taxon>Comamonadaceae</taxon>
        <taxon>Pseudacidovorax</taxon>
    </lineage>
</organism>
<evidence type="ECO:0000313" key="4">
    <source>
        <dbReference type="Proteomes" id="UP000072741"/>
    </source>
</evidence>
<dbReference type="Gene3D" id="3.40.30.10">
    <property type="entry name" value="Glutaredoxin"/>
    <property type="match status" value="1"/>
</dbReference>
<gene>
    <name evidence="3" type="ORF">NS331_15895</name>
</gene>
<dbReference type="Gene3D" id="1.20.1050.10">
    <property type="match status" value="1"/>
</dbReference>
<protein>
    <submittedName>
        <fullName evidence="3">Glutathione S-transferase</fullName>
    </submittedName>
</protein>
<name>A0A147GR49_9BURK</name>
<dbReference type="InterPro" id="IPR010987">
    <property type="entry name" value="Glutathione-S-Trfase_C-like"/>
</dbReference>
<dbReference type="Proteomes" id="UP000072741">
    <property type="component" value="Unassembled WGS sequence"/>
</dbReference>
<dbReference type="InterPro" id="IPR036249">
    <property type="entry name" value="Thioredoxin-like_sf"/>
</dbReference>
<dbReference type="Pfam" id="PF00043">
    <property type="entry name" value="GST_C"/>
    <property type="match status" value="1"/>
</dbReference>
<dbReference type="SUPFAM" id="SSF52833">
    <property type="entry name" value="Thioredoxin-like"/>
    <property type="match status" value="1"/>
</dbReference>
<dbReference type="InterPro" id="IPR004045">
    <property type="entry name" value="Glutathione_S-Trfase_N"/>
</dbReference>
<proteinExistence type="predicted"/>
<comment type="caution">
    <text evidence="3">The sequence shown here is derived from an EMBL/GenBank/DDBJ whole genome shotgun (WGS) entry which is preliminary data.</text>
</comment>
<dbReference type="InterPro" id="IPR036282">
    <property type="entry name" value="Glutathione-S-Trfase_C_sf"/>
</dbReference>
<dbReference type="PATRIC" id="fig|433924.3.peg.58"/>
<evidence type="ECO:0000313" key="3">
    <source>
        <dbReference type="EMBL" id="KTT18718.1"/>
    </source>
</evidence>
<dbReference type="Pfam" id="PF13409">
    <property type="entry name" value="GST_N_2"/>
    <property type="match status" value="1"/>
</dbReference>
<dbReference type="EMBL" id="LDSL01000100">
    <property type="protein sequence ID" value="KTT18718.1"/>
    <property type="molecule type" value="Genomic_DNA"/>
</dbReference>
<evidence type="ECO:0000259" key="1">
    <source>
        <dbReference type="PROSITE" id="PS50404"/>
    </source>
</evidence>
<dbReference type="InterPro" id="IPR040079">
    <property type="entry name" value="Glutathione_S-Trfase"/>
</dbReference>
<dbReference type="SFLD" id="SFLDG00358">
    <property type="entry name" value="Main_(cytGST)"/>
    <property type="match status" value="1"/>
</dbReference>
<dbReference type="SFLD" id="SFLDS00019">
    <property type="entry name" value="Glutathione_Transferase_(cytos"/>
    <property type="match status" value="1"/>
</dbReference>
<keyword evidence="4" id="KW-1185">Reference proteome</keyword>
<dbReference type="PROSITE" id="PS50404">
    <property type="entry name" value="GST_NTER"/>
    <property type="match status" value="1"/>
</dbReference>
<dbReference type="SFLD" id="SFLDG01150">
    <property type="entry name" value="Main.1:_Beta-like"/>
    <property type="match status" value="1"/>
</dbReference>
<dbReference type="OrthoDB" id="8772754at2"/>
<accession>A0A147GR49</accession>
<dbReference type="PANTHER" id="PTHR44051:SF8">
    <property type="entry name" value="GLUTATHIONE S-TRANSFERASE GSTA"/>
    <property type="match status" value="1"/>
</dbReference>
<dbReference type="PROSITE" id="PS50405">
    <property type="entry name" value="GST_CTER"/>
    <property type="match status" value="1"/>
</dbReference>
<dbReference type="PANTHER" id="PTHR44051">
    <property type="entry name" value="GLUTATHIONE S-TRANSFERASE-RELATED"/>
    <property type="match status" value="1"/>
</dbReference>
<feature type="domain" description="GST C-terminal" evidence="2">
    <location>
        <begin position="87"/>
        <end position="206"/>
    </location>
</feature>
<dbReference type="CDD" id="cd03188">
    <property type="entry name" value="GST_C_Beta"/>
    <property type="match status" value="1"/>
</dbReference>
<dbReference type="NCBIfam" id="NF007831">
    <property type="entry name" value="PRK10542.1"/>
    <property type="match status" value="1"/>
</dbReference>
<dbReference type="RefSeq" id="WP_058642943.1">
    <property type="nucleotide sequence ID" value="NZ_LDSL01000100.1"/>
</dbReference>
<dbReference type="AlphaFoldDB" id="A0A147GR49"/>
<keyword evidence="3" id="KW-0808">Transferase</keyword>
<dbReference type="CDD" id="cd03057">
    <property type="entry name" value="GST_N_Beta"/>
    <property type="match status" value="1"/>
</dbReference>
<sequence length="208" mass="23466">MRLYLHPHTCALAVDVVAREIGVSLDLAWVDVRAKRLADGSDLHRINPKGQVPALETDDGQVLTEAAVIVQYLCDLHGADALLPRALDMDRYRVLEWMNFLGSELHKSFTPLFRANTPPEYRRIATENVQRRLAWLNEVLATREYLHGGRFTAADAHAYAIVMWAELQTMPLSAWPHLHAYVQRIDARPSVQAARAAERVEIARRAAA</sequence>
<feature type="domain" description="GST N-terminal" evidence="1">
    <location>
        <begin position="1"/>
        <end position="81"/>
    </location>
</feature>
<dbReference type="SUPFAM" id="SSF47616">
    <property type="entry name" value="GST C-terminal domain-like"/>
    <property type="match status" value="1"/>
</dbReference>
<dbReference type="InterPro" id="IPR004046">
    <property type="entry name" value="GST_C"/>
</dbReference>